<gene>
    <name evidence="2" type="ORF">RJ639_007145</name>
</gene>
<feature type="non-terminal residue" evidence="2">
    <location>
        <position position="482"/>
    </location>
</feature>
<dbReference type="CDD" id="cd22160">
    <property type="entry name" value="F-box_AtFBL13-like"/>
    <property type="match status" value="1"/>
</dbReference>
<dbReference type="PANTHER" id="PTHR34145:SF28">
    <property type="entry name" value="F-BOX DOMAIN-CONTAINING PROTEIN"/>
    <property type="match status" value="1"/>
</dbReference>
<dbReference type="PANTHER" id="PTHR34145">
    <property type="entry name" value="OS02G0105600 PROTEIN"/>
    <property type="match status" value="1"/>
</dbReference>
<dbReference type="InterPro" id="IPR053781">
    <property type="entry name" value="F-box_AtFBL13-like"/>
</dbReference>
<dbReference type="AlphaFoldDB" id="A0AA88VZU0"/>
<keyword evidence="3" id="KW-1185">Reference proteome</keyword>
<dbReference type="InterPro" id="IPR053772">
    <property type="entry name" value="At1g61320/At1g61330-like"/>
</dbReference>
<reference evidence="2" key="1">
    <citation type="submission" date="2022-12" db="EMBL/GenBank/DDBJ databases">
        <title>Draft genome assemblies for two species of Escallonia (Escalloniales).</title>
        <authorList>
            <person name="Chanderbali A."/>
            <person name="Dervinis C."/>
            <person name="Anghel I."/>
            <person name="Soltis D."/>
            <person name="Soltis P."/>
            <person name="Zapata F."/>
        </authorList>
    </citation>
    <scope>NUCLEOTIDE SEQUENCE</scope>
    <source>
        <strain evidence="2">UCBG64.0493</strain>
        <tissue evidence="2">Leaf</tissue>
    </source>
</reference>
<protein>
    <recommendedName>
        <fullName evidence="1">F-box domain-containing protein</fullName>
    </recommendedName>
</protein>
<dbReference type="InterPro" id="IPR055357">
    <property type="entry name" value="LRR_At1g61320_AtMIF1"/>
</dbReference>
<evidence type="ECO:0000259" key="1">
    <source>
        <dbReference type="PROSITE" id="PS50181"/>
    </source>
</evidence>
<dbReference type="SUPFAM" id="SSF52047">
    <property type="entry name" value="RNI-like"/>
    <property type="match status" value="1"/>
</dbReference>
<evidence type="ECO:0000313" key="2">
    <source>
        <dbReference type="EMBL" id="KAK3017227.1"/>
    </source>
</evidence>
<dbReference type="Proteomes" id="UP001188597">
    <property type="component" value="Unassembled WGS sequence"/>
</dbReference>
<feature type="domain" description="F-box" evidence="1">
    <location>
        <begin position="16"/>
        <end position="64"/>
    </location>
</feature>
<dbReference type="InterPro" id="IPR001810">
    <property type="entry name" value="F-box_dom"/>
</dbReference>
<comment type="caution">
    <text evidence="2">The sequence shown here is derived from an EMBL/GenBank/DDBJ whole genome shotgun (WGS) entry which is preliminary data.</text>
</comment>
<dbReference type="PROSITE" id="PS50181">
    <property type="entry name" value="FBOX"/>
    <property type="match status" value="1"/>
</dbReference>
<dbReference type="EMBL" id="JAVXUP010001016">
    <property type="protein sequence ID" value="KAK3017227.1"/>
    <property type="molecule type" value="Genomic_DNA"/>
</dbReference>
<dbReference type="Gene3D" id="1.20.1280.50">
    <property type="match status" value="1"/>
</dbReference>
<sequence>LVKWWANTYFDLQRKRDPLLELPDEIICTIISKLSLKEAVRTSVLSKTWRYIWASQPNLLFDSANILGKTVSSSSCQTKLDWRLQRCMFIERVNSVMHQRCNRLKIESLTIHYHLGQDSASRIDDWVSYAVTKGVEKLHLDFTEQCSLLANHTSTSAFEQYTFHCGLLAAPRKDCSVKHLQLASCSFISLPVSTNVASLVTVRLLRVNINDQQLEMFLSTALCMKSLSLQCCNHLVSFKAAGPSLVLEILNIENCFRLESITIDAENIGTLEYTGQSVGFSFKNVPRLAQLFVVFTGTRRHDGVMYALTRVAYDLPKLQTLNLISIQAMKSLNLPGNIPAFASIKQLVLTVFPFNDDDKLHWISYILKAFLFLQKLQLNLLSPSFIKQTTEIYRHLPECPHRHLHELEMNGFHGNQHEVELLKYLLENAVGLEVLRINTCQKIYRGFNNWDCEKPSSHFKLSTECAEWLLSAVPATVCLNVR</sequence>
<dbReference type="InterPro" id="IPR032675">
    <property type="entry name" value="LRR_dom_sf"/>
</dbReference>
<dbReference type="InterPro" id="IPR036047">
    <property type="entry name" value="F-box-like_dom_sf"/>
</dbReference>
<dbReference type="Pfam" id="PF00646">
    <property type="entry name" value="F-box"/>
    <property type="match status" value="1"/>
</dbReference>
<evidence type="ECO:0000313" key="3">
    <source>
        <dbReference type="Proteomes" id="UP001188597"/>
    </source>
</evidence>
<proteinExistence type="predicted"/>
<name>A0AA88VZU0_9ASTE</name>
<dbReference type="Gene3D" id="3.80.10.10">
    <property type="entry name" value="Ribonuclease Inhibitor"/>
    <property type="match status" value="1"/>
</dbReference>
<dbReference type="SMART" id="SM00256">
    <property type="entry name" value="FBOX"/>
    <property type="match status" value="1"/>
</dbReference>
<accession>A0AA88VZU0</accession>
<dbReference type="Pfam" id="PF23622">
    <property type="entry name" value="LRR_At1g61320_AtMIF1"/>
    <property type="match status" value="1"/>
</dbReference>
<dbReference type="SUPFAM" id="SSF81383">
    <property type="entry name" value="F-box domain"/>
    <property type="match status" value="1"/>
</dbReference>
<organism evidence="2 3">
    <name type="scientific">Escallonia herrerae</name>
    <dbReference type="NCBI Taxonomy" id="1293975"/>
    <lineage>
        <taxon>Eukaryota</taxon>
        <taxon>Viridiplantae</taxon>
        <taxon>Streptophyta</taxon>
        <taxon>Embryophyta</taxon>
        <taxon>Tracheophyta</taxon>
        <taxon>Spermatophyta</taxon>
        <taxon>Magnoliopsida</taxon>
        <taxon>eudicotyledons</taxon>
        <taxon>Gunneridae</taxon>
        <taxon>Pentapetalae</taxon>
        <taxon>asterids</taxon>
        <taxon>campanulids</taxon>
        <taxon>Escalloniales</taxon>
        <taxon>Escalloniaceae</taxon>
        <taxon>Escallonia</taxon>
    </lineage>
</organism>